<sequence>MAEVRREVERACATGDAERVRAMLCRSADVRAFDSAEGWSALMHASFHGHVDCVRALVRAGAAHAGPSALMLASQEGHIECARELLEAGADANYATAFGHTALMSAIHRCPEHARLPAVQLLCAYGARRESLFGRHGPELHGLPADCASWLCATRRWCSALHHVELLPAARVRALILAGADVHASDGGEDAPTPLVLACALLARSATGHEGAQLVLDAAAPWSPRTASLFPAHARTRARAVLLLGHQLARAAYFAGQERAFVDVWLQHVMAHAISRACV</sequence>
<evidence type="ECO:0000313" key="5">
    <source>
        <dbReference type="Proteomes" id="UP000751190"/>
    </source>
</evidence>
<keyword evidence="2 3" id="KW-0040">ANK repeat</keyword>
<gene>
    <name evidence="4" type="ORF">KFE25_008334</name>
</gene>
<dbReference type="InterPro" id="IPR036770">
    <property type="entry name" value="Ankyrin_rpt-contain_sf"/>
</dbReference>
<feature type="repeat" description="ANK" evidence="3">
    <location>
        <begin position="37"/>
        <end position="62"/>
    </location>
</feature>
<evidence type="ECO:0000256" key="1">
    <source>
        <dbReference type="ARBA" id="ARBA00022737"/>
    </source>
</evidence>
<dbReference type="PANTHER" id="PTHR24161">
    <property type="entry name" value="ANK_REP_REGION DOMAIN-CONTAINING PROTEIN-RELATED"/>
    <property type="match status" value="1"/>
</dbReference>
<keyword evidence="1" id="KW-0677">Repeat</keyword>
<dbReference type="InterPro" id="IPR002110">
    <property type="entry name" value="Ankyrin_rpt"/>
</dbReference>
<name>A0A8J6CEI6_DIALT</name>
<organism evidence="4 5">
    <name type="scientific">Diacronema lutheri</name>
    <name type="common">Unicellular marine alga</name>
    <name type="synonym">Monochrysis lutheri</name>
    <dbReference type="NCBI Taxonomy" id="2081491"/>
    <lineage>
        <taxon>Eukaryota</taxon>
        <taxon>Haptista</taxon>
        <taxon>Haptophyta</taxon>
        <taxon>Pavlovophyceae</taxon>
        <taxon>Pavlovales</taxon>
        <taxon>Pavlovaceae</taxon>
        <taxon>Diacronema</taxon>
    </lineage>
</organism>
<feature type="repeat" description="ANK" evidence="3">
    <location>
        <begin position="65"/>
        <end position="97"/>
    </location>
</feature>
<dbReference type="OrthoDB" id="194358at2759"/>
<dbReference type="PROSITE" id="PS50088">
    <property type="entry name" value="ANK_REPEAT"/>
    <property type="match status" value="2"/>
</dbReference>
<dbReference type="AlphaFoldDB" id="A0A8J6CEI6"/>
<evidence type="ECO:0000256" key="3">
    <source>
        <dbReference type="PROSITE-ProRule" id="PRU00023"/>
    </source>
</evidence>
<dbReference type="Gene3D" id="1.25.40.20">
    <property type="entry name" value="Ankyrin repeat-containing domain"/>
    <property type="match status" value="1"/>
</dbReference>
<accession>A0A8J6CEI6</accession>
<proteinExistence type="predicted"/>
<dbReference type="Proteomes" id="UP000751190">
    <property type="component" value="Unassembled WGS sequence"/>
</dbReference>
<protein>
    <submittedName>
        <fullName evidence="4">Uncharacterized protein</fullName>
    </submittedName>
</protein>
<keyword evidence="5" id="KW-1185">Reference proteome</keyword>
<evidence type="ECO:0000256" key="2">
    <source>
        <dbReference type="ARBA" id="ARBA00023043"/>
    </source>
</evidence>
<dbReference type="PROSITE" id="PS50297">
    <property type="entry name" value="ANK_REP_REGION"/>
    <property type="match status" value="2"/>
</dbReference>
<dbReference type="Pfam" id="PF12796">
    <property type="entry name" value="Ank_2"/>
    <property type="match status" value="2"/>
</dbReference>
<dbReference type="SUPFAM" id="SSF48403">
    <property type="entry name" value="Ankyrin repeat"/>
    <property type="match status" value="1"/>
</dbReference>
<evidence type="ECO:0000313" key="4">
    <source>
        <dbReference type="EMBL" id="KAG8466955.1"/>
    </source>
</evidence>
<dbReference type="EMBL" id="JAGTXO010000007">
    <property type="protein sequence ID" value="KAG8466955.1"/>
    <property type="molecule type" value="Genomic_DNA"/>
</dbReference>
<reference evidence="4" key="1">
    <citation type="submission" date="2021-05" db="EMBL/GenBank/DDBJ databases">
        <title>The genome of the haptophyte Pavlova lutheri (Diacronema luteri, Pavlovales) - a model for lipid biosynthesis in eukaryotic algae.</title>
        <authorList>
            <person name="Hulatt C.J."/>
            <person name="Posewitz M.C."/>
        </authorList>
    </citation>
    <scope>NUCLEOTIDE SEQUENCE</scope>
    <source>
        <strain evidence="4">NIVA-4/92</strain>
    </source>
</reference>
<comment type="caution">
    <text evidence="4">The sequence shown here is derived from an EMBL/GenBank/DDBJ whole genome shotgun (WGS) entry which is preliminary data.</text>
</comment>
<dbReference type="PANTHER" id="PTHR24161:SF85">
    <property type="entry name" value="PALMITOYLTRANSFERASE HIP14"/>
    <property type="match status" value="1"/>
</dbReference>
<dbReference type="SMART" id="SM00248">
    <property type="entry name" value="ANK"/>
    <property type="match status" value="3"/>
</dbReference>